<accession>A0AAN9QI79</accession>
<gene>
    <name evidence="1" type="ORF">VNO77_19091</name>
</gene>
<evidence type="ECO:0000313" key="2">
    <source>
        <dbReference type="Proteomes" id="UP001367508"/>
    </source>
</evidence>
<name>A0AAN9QI79_CANGL</name>
<evidence type="ECO:0000313" key="1">
    <source>
        <dbReference type="EMBL" id="KAK7338480.1"/>
    </source>
</evidence>
<comment type="caution">
    <text evidence="1">The sequence shown here is derived from an EMBL/GenBank/DDBJ whole genome shotgun (WGS) entry which is preliminary data.</text>
</comment>
<organism evidence="1 2">
    <name type="scientific">Canavalia gladiata</name>
    <name type="common">Sword bean</name>
    <name type="synonym">Dolichos gladiatus</name>
    <dbReference type="NCBI Taxonomy" id="3824"/>
    <lineage>
        <taxon>Eukaryota</taxon>
        <taxon>Viridiplantae</taxon>
        <taxon>Streptophyta</taxon>
        <taxon>Embryophyta</taxon>
        <taxon>Tracheophyta</taxon>
        <taxon>Spermatophyta</taxon>
        <taxon>Magnoliopsida</taxon>
        <taxon>eudicotyledons</taxon>
        <taxon>Gunneridae</taxon>
        <taxon>Pentapetalae</taxon>
        <taxon>rosids</taxon>
        <taxon>fabids</taxon>
        <taxon>Fabales</taxon>
        <taxon>Fabaceae</taxon>
        <taxon>Papilionoideae</taxon>
        <taxon>50 kb inversion clade</taxon>
        <taxon>NPAAA clade</taxon>
        <taxon>indigoferoid/millettioid clade</taxon>
        <taxon>Phaseoleae</taxon>
        <taxon>Canavalia</taxon>
    </lineage>
</organism>
<keyword evidence="2" id="KW-1185">Reference proteome</keyword>
<protein>
    <submittedName>
        <fullName evidence="1">Uncharacterized protein</fullName>
    </submittedName>
</protein>
<reference evidence="1 2" key="1">
    <citation type="submission" date="2024-01" db="EMBL/GenBank/DDBJ databases">
        <title>The genomes of 5 underutilized Papilionoideae crops provide insights into root nodulation and disease resistanc.</title>
        <authorList>
            <person name="Jiang F."/>
        </authorList>
    </citation>
    <scope>NUCLEOTIDE SEQUENCE [LARGE SCALE GENOMIC DNA]</scope>
    <source>
        <strain evidence="1">LVBAO_FW01</strain>
        <tissue evidence="1">Leaves</tissue>
    </source>
</reference>
<sequence length="90" mass="10348">MEGTRCCGLDSWWHNQHQLRKRCSNRCLPSESWSNCTHRVLIMAVLSEGTQQMRPDFVITFLFLLQLSNRPVTTSSSGRYGMADTKSEHS</sequence>
<dbReference type="Proteomes" id="UP001367508">
    <property type="component" value="Unassembled WGS sequence"/>
</dbReference>
<proteinExistence type="predicted"/>
<dbReference type="EMBL" id="JAYMYQ010000004">
    <property type="protein sequence ID" value="KAK7338480.1"/>
    <property type="molecule type" value="Genomic_DNA"/>
</dbReference>
<dbReference type="AlphaFoldDB" id="A0AAN9QI79"/>